<dbReference type="GO" id="GO:0046872">
    <property type="term" value="F:metal ion binding"/>
    <property type="evidence" value="ECO:0007669"/>
    <property type="project" value="UniProtKB-KW"/>
</dbReference>
<evidence type="ECO:0000256" key="1">
    <source>
        <dbReference type="ARBA" id="ARBA00012156"/>
    </source>
</evidence>
<organism evidence="12 13">
    <name type="scientific">Wuchereria bancrofti</name>
    <dbReference type="NCBI Taxonomy" id="6293"/>
    <lineage>
        <taxon>Eukaryota</taxon>
        <taxon>Metazoa</taxon>
        <taxon>Ecdysozoa</taxon>
        <taxon>Nematoda</taxon>
        <taxon>Chromadorea</taxon>
        <taxon>Rhabditida</taxon>
        <taxon>Spirurina</taxon>
        <taxon>Spiruromorpha</taxon>
        <taxon>Filarioidea</taxon>
        <taxon>Onchocercidae</taxon>
        <taxon>Wuchereria</taxon>
    </lineage>
</organism>
<proteinExistence type="inferred from homology"/>
<evidence type="ECO:0000256" key="7">
    <source>
        <dbReference type="ARBA" id="ARBA00030439"/>
    </source>
</evidence>
<feature type="domain" description="Gcp-like" evidence="11">
    <location>
        <begin position="28"/>
        <end position="302"/>
    </location>
</feature>
<evidence type="ECO:0000256" key="6">
    <source>
        <dbReference type="ARBA" id="ARBA00023315"/>
    </source>
</evidence>
<dbReference type="NCBIfam" id="TIGR03722">
    <property type="entry name" value="arch_KAE1"/>
    <property type="match status" value="1"/>
</dbReference>
<evidence type="ECO:0000256" key="10">
    <source>
        <dbReference type="SAM" id="Phobius"/>
    </source>
</evidence>
<dbReference type="Gene3D" id="3.30.420.40">
    <property type="match status" value="2"/>
</dbReference>
<dbReference type="InterPro" id="IPR017861">
    <property type="entry name" value="KAE1/TsaD"/>
</dbReference>
<feature type="transmembrane region" description="Helical" evidence="10">
    <location>
        <begin position="335"/>
        <end position="362"/>
    </location>
</feature>
<comment type="subcellular location">
    <subcellularLocation>
        <location evidence="9">Cytoplasm</location>
    </subcellularLocation>
    <subcellularLocation>
        <location evidence="9">Nucleus</location>
    </subcellularLocation>
</comment>
<dbReference type="NCBIfam" id="TIGR00329">
    <property type="entry name" value="gcp_kae1"/>
    <property type="match status" value="1"/>
</dbReference>
<keyword evidence="13" id="KW-1185">Reference proteome</keyword>
<evidence type="ECO:0000259" key="11">
    <source>
        <dbReference type="Pfam" id="PF00814"/>
    </source>
</evidence>
<feature type="binding site" evidence="9">
    <location>
        <position position="132"/>
    </location>
    <ligand>
        <name>a divalent metal cation</name>
        <dbReference type="ChEBI" id="CHEBI:60240"/>
    </ligand>
</feature>
<protein>
    <recommendedName>
        <fullName evidence="1">N(6)-L-threonylcarbamoyladenine synthase</fullName>
        <ecNumber evidence="1">2.3.1.234</ecNumber>
    </recommendedName>
    <alternativeName>
        <fullName evidence="7">N6-L-threonylcarbamoyladenine synthase</fullName>
    </alternativeName>
</protein>
<dbReference type="Proteomes" id="UP000270924">
    <property type="component" value="Unassembled WGS sequence"/>
</dbReference>
<keyword evidence="4 9" id="KW-0819">tRNA processing</keyword>
<dbReference type="InterPro" id="IPR000905">
    <property type="entry name" value="Gcp-like_dom"/>
</dbReference>
<dbReference type="InterPro" id="IPR043129">
    <property type="entry name" value="ATPase_NBD"/>
</dbReference>
<keyword evidence="9" id="KW-0539">Nucleus</keyword>
<dbReference type="CDD" id="cd24132">
    <property type="entry name" value="ASKHA_NBD_OSGEP_like_euk"/>
    <property type="match status" value="1"/>
</dbReference>
<dbReference type="EC" id="2.3.1.234" evidence="1"/>
<feature type="binding site" evidence="9">
    <location>
        <position position="115"/>
    </location>
    <ligand>
        <name>a divalent metal cation</name>
        <dbReference type="ChEBI" id="CHEBI:60240"/>
    </ligand>
</feature>
<name>A0A3P7GAE8_WUCBA</name>
<feature type="binding site" evidence="9">
    <location>
        <position position="164"/>
    </location>
    <ligand>
        <name>substrate</name>
    </ligand>
</feature>
<dbReference type="GO" id="GO:0061711">
    <property type="term" value="F:tRNA N(6)-L-threonylcarbamoyladenine synthase activity"/>
    <property type="evidence" value="ECO:0007669"/>
    <property type="project" value="UniProtKB-EC"/>
</dbReference>
<feature type="binding site" evidence="9">
    <location>
        <position position="179"/>
    </location>
    <ligand>
        <name>substrate</name>
    </ligand>
</feature>
<sequence length="433" mass="47503">MVCILGIESSANKVGVGIIRDGEVLSNPRATYHAPFGQGFRPPETAAHHRQNIVRIVIDALQQANIKDPQNEIDGIAYTKGPGMGAPLQVGAIVARTLSQLWSIPLYPVNHCIGHIEMGRLITKAENPVVLYVSGGNTQVISYSSQRYRIFGETLDIAVGNCLDRFARLVELPNDPFPAYNLEQLALEGKKLVALPYTVKGMDLSLSGILSYVERKGLQMIRAGECTAADLCFSLQETIFAMLVEITERAMAHCGSNEVLVVGGVGSNRRLQTMMSIMAEQRGAKLFATDERFCIDNGAMIAQVGWHMANAKMIIALEECSTTQLRSCVEAADRYYFWMLVLLILPAVISCCSLAISFITIIHVRRLKSVTEAITSSTHWLARTANRIGLGISAQKALMEYARKKNLLKLIPNTGTKISNLSVPQPRNSDEQL</sequence>
<comment type="similarity">
    <text evidence="9">Belongs to the KAE1 / TsaD family.</text>
</comment>
<comment type="cofactor">
    <cofactor evidence="9">
        <name>a divalent metal cation</name>
        <dbReference type="ChEBI" id="CHEBI:60240"/>
    </cofactor>
    <text evidence="9">Binds 1 divalent metal cation per subunit.</text>
</comment>
<dbReference type="InterPro" id="IPR034680">
    <property type="entry name" value="Kae1_archaea_euk"/>
</dbReference>
<feature type="binding site" evidence="9">
    <location>
        <position position="296"/>
    </location>
    <ligand>
        <name>a divalent metal cation</name>
        <dbReference type="ChEBI" id="CHEBI:60240"/>
    </ligand>
</feature>
<feature type="binding site" evidence="9">
    <location>
        <begin position="132"/>
        <end position="136"/>
    </location>
    <ligand>
        <name>substrate</name>
    </ligand>
</feature>
<evidence type="ECO:0000256" key="4">
    <source>
        <dbReference type="ARBA" id="ARBA00022694"/>
    </source>
</evidence>
<gene>
    <name evidence="12" type="ORF">WBA_LOCUS10787</name>
</gene>
<reference evidence="12 13" key="1">
    <citation type="submission" date="2018-11" db="EMBL/GenBank/DDBJ databases">
        <authorList>
            <consortium name="Pathogen Informatics"/>
        </authorList>
    </citation>
    <scope>NUCLEOTIDE SEQUENCE [LARGE SCALE GENOMIC DNA]</scope>
</reference>
<dbReference type="GO" id="GO:0005737">
    <property type="term" value="C:cytoplasm"/>
    <property type="evidence" value="ECO:0007669"/>
    <property type="project" value="UniProtKB-SubCell"/>
</dbReference>
<dbReference type="PANTHER" id="PTHR11735:SF14">
    <property type="entry name" value="TRNA N6-ADENOSINE THREONYLCARBAMOYLTRANSFERASE"/>
    <property type="match status" value="1"/>
</dbReference>
<evidence type="ECO:0000256" key="9">
    <source>
        <dbReference type="HAMAP-Rule" id="MF_03180"/>
    </source>
</evidence>
<dbReference type="AlphaFoldDB" id="A0A3P7GAE8"/>
<dbReference type="GO" id="GO:0002949">
    <property type="term" value="P:tRNA threonylcarbamoyladenosine modification"/>
    <property type="evidence" value="ECO:0007669"/>
    <property type="project" value="UniProtKB-UniRule"/>
</dbReference>
<dbReference type="SUPFAM" id="SSF53067">
    <property type="entry name" value="Actin-like ATPase domain"/>
    <property type="match status" value="1"/>
</dbReference>
<dbReference type="PANTHER" id="PTHR11735">
    <property type="entry name" value="TRNA N6-ADENOSINE THREONYLCARBAMOYLTRANSFERASE"/>
    <property type="match status" value="1"/>
</dbReference>
<dbReference type="GO" id="GO:0000408">
    <property type="term" value="C:EKC/KEOPS complex"/>
    <property type="evidence" value="ECO:0007669"/>
    <property type="project" value="InterPro"/>
</dbReference>
<evidence type="ECO:0000256" key="2">
    <source>
        <dbReference type="ARBA" id="ARBA00022490"/>
    </source>
</evidence>
<feature type="binding site" evidence="9">
    <location>
        <position position="111"/>
    </location>
    <ligand>
        <name>a divalent metal cation</name>
        <dbReference type="ChEBI" id="CHEBI:60240"/>
    </ligand>
</feature>
<dbReference type="PRINTS" id="PR00789">
    <property type="entry name" value="OSIALOPTASE"/>
</dbReference>
<dbReference type="InParanoid" id="A0A3P7GAE8"/>
<evidence type="ECO:0000256" key="3">
    <source>
        <dbReference type="ARBA" id="ARBA00022679"/>
    </source>
</evidence>
<feature type="binding site" evidence="9">
    <location>
        <position position="268"/>
    </location>
    <ligand>
        <name>substrate</name>
    </ligand>
</feature>
<keyword evidence="6 9" id="KW-0012">Acyltransferase</keyword>
<evidence type="ECO:0000256" key="5">
    <source>
        <dbReference type="ARBA" id="ARBA00022723"/>
    </source>
</evidence>
<comment type="catalytic activity">
    <reaction evidence="8 9">
        <text>L-threonylcarbamoyladenylate + adenosine(37) in tRNA = N(6)-L-threonylcarbamoyladenosine(37) in tRNA + AMP + H(+)</text>
        <dbReference type="Rhea" id="RHEA:37059"/>
        <dbReference type="Rhea" id="RHEA-COMP:10162"/>
        <dbReference type="Rhea" id="RHEA-COMP:10163"/>
        <dbReference type="ChEBI" id="CHEBI:15378"/>
        <dbReference type="ChEBI" id="CHEBI:73682"/>
        <dbReference type="ChEBI" id="CHEBI:74411"/>
        <dbReference type="ChEBI" id="CHEBI:74418"/>
        <dbReference type="ChEBI" id="CHEBI:456215"/>
        <dbReference type="EC" id="2.3.1.234"/>
    </reaction>
</comment>
<keyword evidence="5 9" id="KW-0479">Metal-binding</keyword>
<keyword evidence="2 9" id="KW-0963">Cytoplasm</keyword>
<evidence type="ECO:0000256" key="8">
    <source>
        <dbReference type="ARBA" id="ARBA00048117"/>
    </source>
</evidence>
<dbReference type="HAMAP" id="MF_01446">
    <property type="entry name" value="Kae1"/>
    <property type="match status" value="1"/>
</dbReference>
<evidence type="ECO:0000313" key="12">
    <source>
        <dbReference type="EMBL" id="VDM19748.1"/>
    </source>
</evidence>
<dbReference type="EMBL" id="UYWW01012218">
    <property type="protein sequence ID" value="VDM19748.1"/>
    <property type="molecule type" value="Genomic_DNA"/>
</dbReference>
<keyword evidence="10" id="KW-1133">Transmembrane helix</keyword>
<keyword evidence="10" id="KW-0812">Transmembrane</keyword>
<dbReference type="Pfam" id="PF00814">
    <property type="entry name" value="TsaD"/>
    <property type="match status" value="1"/>
</dbReference>
<dbReference type="FunFam" id="3.30.420.40:FF:000038">
    <property type="entry name" value="Probable tRNA N6-adenosine threonylcarbamoyltransferase"/>
    <property type="match status" value="1"/>
</dbReference>
<evidence type="ECO:0000313" key="13">
    <source>
        <dbReference type="Proteomes" id="UP000270924"/>
    </source>
</evidence>
<keyword evidence="10" id="KW-0472">Membrane</keyword>
<feature type="binding site" evidence="9">
    <location>
        <position position="183"/>
    </location>
    <ligand>
        <name>substrate</name>
    </ligand>
</feature>
<dbReference type="GO" id="GO:0005634">
    <property type="term" value="C:nucleus"/>
    <property type="evidence" value="ECO:0007669"/>
    <property type="project" value="UniProtKB-SubCell"/>
</dbReference>
<keyword evidence="3 9" id="KW-0808">Transferase</keyword>
<dbReference type="OrthoDB" id="10254073at2759"/>
<accession>A0A3P7GAE8</accession>
<dbReference type="FunCoup" id="A0A3P7GAE8">
    <property type="interactions" value="1338"/>
</dbReference>
<dbReference type="OMA" id="HHRSWVV"/>